<dbReference type="InterPro" id="IPR029058">
    <property type="entry name" value="AB_hydrolase_fold"/>
</dbReference>
<dbReference type="GO" id="GO:0031177">
    <property type="term" value="F:phosphopantetheine binding"/>
    <property type="evidence" value="ECO:0007669"/>
    <property type="project" value="InterPro"/>
</dbReference>
<dbReference type="FunFam" id="3.30.300.30:FF:000010">
    <property type="entry name" value="Enterobactin synthetase component F"/>
    <property type="match status" value="1"/>
</dbReference>
<dbReference type="InterPro" id="IPR009081">
    <property type="entry name" value="PP-bd_ACP"/>
</dbReference>
<dbReference type="SMART" id="SM00824">
    <property type="entry name" value="PKS_TE"/>
    <property type="match status" value="1"/>
</dbReference>
<dbReference type="PANTHER" id="PTHR45527:SF1">
    <property type="entry name" value="FATTY ACID SYNTHASE"/>
    <property type="match status" value="1"/>
</dbReference>
<protein>
    <submittedName>
        <fullName evidence="6">Amino acid adenylation domain-containing protein</fullName>
    </submittedName>
</protein>
<evidence type="ECO:0000256" key="4">
    <source>
        <dbReference type="ARBA" id="ARBA00022553"/>
    </source>
</evidence>
<dbReference type="SUPFAM" id="SSF53474">
    <property type="entry name" value="alpha/beta-Hydrolases"/>
    <property type="match status" value="1"/>
</dbReference>
<dbReference type="InterPro" id="IPR000873">
    <property type="entry name" value="AMP-dep_synth/lig_dom"/>
</dbReference>
<evidence type="ECO:0000259" key="5">
    <source>
        <dbReference type="PROSITE" id="PS50075"/>
    </source>
</evidence>
<dbReference type="Proteomes" id="UP000629098">
    <property type="component" value="Unassembled WGS sequence"/>
</dbReference>
<reference evidence="6" key="1">
    <citation type="submission" date="2020-09" db="EMBL/GenBank/DDBJ databases">
        <title>Iningainema tapete sp. nov. (Scytonemataceae, Cyanobacteria) from greenhouses in central Florida (USA) produces two types of nodularin with biosynthetic potential for microcystin-LR and anabaenopeptins.</title>
        <authorList>
            <person name="Berthold D.E."/>
            <person name="Lefler F.W."/>
            <person name="Huang I.-S."/>
            <person name="Abdulla H."/>
            <person name="Zimba P.V."/>
            <person name="Laughinghouse H.D. IV."/>
        </authorList>
    </citation>
    <scope>NUCLEOTIDE SEQUENCE</scope>
    <source>
        <strain evidence="6">BLCCT55</strain>
    </source>
</reference>
<dbReference type="Pfam" id="PF00975">
    <property type="entry name" value="Thioesterase"/>
    <property type="match status" value="1"/>
</dbReference>
<dbReference type="Gene3D" id="3.30.300.30">
    <property type="match status" value="1"/>
</dbReference>
<dbReference type="InterPro" id="IPR025110">
    <property type="entry name" value="AMP-bd_C"/>
</dbReference>
<dbReference type="Gene3D" id="3.40.50.980">
    <property type="match status" value="2"/>
</dbReference>
<evidence type="ECO:0000313" key="7">
    <source>
        <dbReference type="Proteomes" id="UP000629098"/>
    </source>
</evidence>
<dbReference type="Pfam" id="PF13193">
    <property type="entry name" value="AMP-binding_C"/>
    <property type="match status" value="1"/>
</dbReference>
<keyword evidence="4" id="KW-0597">Phosphoprotein</keyword>
<comment type="cofactor">
    <cofactor evidence="1">
        <name>pantetheine 4'-phosphate</name>
        <dbReference type="ChEBI" id="CHEBI:47942"/>
    </cofactor>
</comment>
<dbReference type="PROSITE" id="PS50075">
    <property type="entry name" value="CARRIER"/>
    <property type="match status" value="1"/>
</dbReference>
<dbReference type="Pfam" id="PF00550">
    <property type="entry name" value="PP-binding"/>
    <property type="match status" value="1"/>
</dbReference>
<dbReference type="SUPFAM" id="SSF47336">
    <property type="entry name" value="ACP-like"/>
    <property type="match status" value="1"/>
</dbReference>
<dbReference type="Gene3D" id="2.30.38.10">
    <property type="entry name" value="Luciferase, Domain 3"/>
    <property type="match status" value="1"/>
</dbReference>
<evidence type="ECO:0000313" key="6">
    <source>
        <dbReference type="EMBL" id="MBD2773825.1"/>
    </source>
</evidence>
<keyword evidence="3" id="KW-0596">Phosphopantetheine</keyword>
<dbReference type="EMBL" id="JACXAE010000060">
    <property type="protein sequence ID" value="MBD2773825.1"/>
    <property type="molecule type" value="Genomic_DNA"/>
</dbReference>
<dbReference type="InterPro" id="IPR020802">
    <property type="entry name" value="TesA-like"/>
</dbReference>
<dbReference type="AlphaFoldDB" id="A0A8J6XDA8"/>
<feature type="domain" description="Carrier" evidence="5">
    <location>
        <begin position="565"/>
        <end position="640"/>
    </location>
</feature>
<comment type="similarity">
    <text evidence="2">Belongs to the ATP-dependent AMP-binding enzyme family.</text>
</comment>
<name>A0A8J6XDA8_9CYAN</name>
<dbReference type="InterPro" id="IPR001031">
    <property type="entry name" value="Thioesterase"/>
</dbReference>
<dbReference type="InterPro" id="IPR020845">
    <property type="entry name" value="AMP-binding_CS"/>
</dbReference>
<dbReference type="Gene3D" id="1.10.1200.10">
    <property type="entry name" value="ACP-like"/>
    <property type="match status" value="1"/>
</dbReference>
<dbReference type="SMART" id="SM00823">
    <property type="entry name" value="PKS_PP"/>
    <property type="match status" value="1"/>
</dbReference>
<sequence>MLNECFNGDSQMNRQVTLVRHSSPVNGLGTGIIEWLDQACQRFPEQIALEYKGCQVSYSNLDEMANRLANCLMAQLSKGSIVAVILDDRIEIIVTLIGILRTGCVFVPLDPDFPASRLSQIVADVEPDCFITNSKYEDLVNKINSANNNNYKIINLGENSKYAFSNEGQIKSSKFLVDFSAERPIVDLDPNDLCYIYYTSGSTGTPKGIAGKLKGISHFIKWEIETFNIDYGWRVSQFTQPTFDALLRDVFVPLCVGGTICIPPEKPLMMGTTELVDWIDTQKINLIHCVPTVFGAIASSHLHQKKFQSLKYILMAGETLPISDVNRWMEVYESRIKLVNLYGASETTMVKFYHQIQKSDLERGFIPIGKPMKGARAVVLDEWGNVCPRGVFGELYIRTPYQTLGYYKNPNLTKKVFVNNPFSEDPNDLLYKTGDLARLLNDGTFQLRGRKDNQVKIRGIRVELTEIENQLRDHPLVRNAVVEVREDIPGYKRLVAYLVADPSQAQELSLVDLRSFLKKKLPDYMMPSHFVMLEALPLTPNGKVNRRALPTPDISRSHQEASFVAPRNKAEEMLAAIWAEVLGRERLGIHDNFFELGGHSLLSIRLMAQIQKQFGKNLPLATLFQNPTIEHLASLLGEQTDFQTSSPLVAIQPSGAQPPFFCVHPIGGNVLCYADLARHLGIEQPFYGLQSPGLNGEREPHTRIEDMASHYIEALQTIQPQGPYRIGGWSLGGIIAFEMAQQLHSCGHQVALLALIDSYAPITSNKREEMDEAMVVATLAMDIGGLFGKELSVCVDELKQMESNEQLNYILEQAKTLNILPPEVEVQQMRYYVQVFKANLQAKSCYTPQPYRGKITLLCASEKLKKQTYDPSQGWSRLTEVGVEIRQIPGDHYTILQEPHVQILADRLKNFLIAPLH</sequence>
<evidence type="ECO:0000256" key="1">
    <source>
        <dbReference type="ARBA" id="ARBA00001957"/>
    </source>
</evidence>
<comment type="caution">
    <text evidence="6">The sequence shown here is derived from an EMBL/GenBank/DDBJ whole genome shotgun (WGS) entry which is preliminary data.</text>
</comment>
<accession>A0A8J6XDA8</accession>
<dbReference type="InterPro" id="IPR020806">
    <property type="entry name" value="PKS_PP-bd"/>
</dbReference>
<dbReference type="InterPro" id="IPR010071">
    <property type="entry name" value="AA_adenyl_dom"/>
</dbReference>
<keyword evidence="7" id="KW-1185">Reference proteome</keyword>
<organism evidence="6 7">
    <name type="scientific">Iningainema tapete BLCC-T55</name>
    <dbReference type="NCBI Taxonomy" id="2748662"/>
    <lineage>
        <taxon>Bacteria</taxon>
        <taxon>Bacillati</taxon>
        <taxon>Cyanobacteriota</taxon>
        <taxon>Cyanophyceae</taxon>
        <taxon>Nostocales</taxon>
        <taxon>Scytonemataceae</taxon>
        <taxon>Iningainema tapete</taxon>
    </lineage>
</organism>
<dbReference type="RefSeq" id="WP_190830063.1">
    <property type="nucleotide sequence ID" value="NZ_CAWPPI010000060.1"/>
</dbReference>
<proteinExistence type="inferred from homology"/>
<dbReference type="Gene3D" id="3.40.50.1820">
    <property type="entry name" value="alpha/beta hydrolase"/>
    <property type="match status" value="1"/>
</dbReference>
<dbReference type="GO" id="GO:0044550">
    <property type="term" value="P:secondary metabolite biosynthetic process"/>
    <property type="evidence" value="ECO:0007669"/>
    <property type="project" value="TreeGrafter"/>
</dbReference>
<dbReference type="CDD" id="cd05930">
    <property type="entry name" value="A_NRPS"/>
    <property type="match status" value="1"/>
</dbReference>
<dbReference type="PROSITE" id="PS00455">
    <property type="entry name" value="AMP_BINDING"/>
    <property type="match status" value="1"/>
</dbReference>
<dbReference type="Pfam" id="PF00501">
    <property type="entry name" value="AMP-binding"/>
    <property type="match status" value="1"/>
</dbReference>
<dbReference type="GO" id="GO:0043041">
    <property type="term" value="P:amino acid activation for nonribosomal peptide biosynthetic process"/>
    <property type="evidence" value="ECO:0007669"/>
    <property type="project" value="TreeGrafter"/>
</dbReference>
<dbReference type="PANTHER" id="PTHR45527">
    <property type="entry name" value="NONRIBOSOMAL PEPTIDE SYNTHETASE"/>
    <property type="match status" value="1"/>
</dbReference>
<dbReference type="NCBIfam" id="TIGR01733">
    <property type="entry name" value="AA-adenyl-dom"/>
    <property type="match status" value="1"/>
</dbReference>
<dbReference type="GO" id="GO:0005737">
    <property type="term" value="C:cytoplasm"/>
    <property type="evidence" value="ECO:0007669"/>
    <property type="project" value="TreeGrafter"/>
</dbReference>
<dbReference type="InterPro" id="IPR045851">
    <property type="entry name" value="AMP-bd_C_sf"/>
</dbReference>
<dbReference type="SUPFAM" id="SSF56801">
    <property type="entry name" value="Acetyl-CoA synthetase-like"/>
    <property type="match status" value="1"/>
</dbReference>
<gene>
    <name evidence="6" type="ORF">ICL16_17540</name>
</gene>
<dbReference type="FunFam" id="1.10.1200.10:FF:000005">
    <property type="entry name" value="Nonribosomal peptide synthetase 1"/>
    <property type="match status" value="1"/>
</dbReference>
<evidence type="ECO:0000256" key="3">
    <source>
        <dbReference type="ARBA" id="ARBA00022450"/>
    </source>
</evidence>
<evidence type="ECO:0000256" key="2">
    <source>
        <dbReference type="ARBA" id="ARBA00006432"/>
    </source>
</evidence>
<dbReference type="InterPro" id="IPR036736">
    <property type="entry name" value="ACP-like_sf"/>
</dbReference>